<protein>
    <submittedName>
        <fullName evidence="2">Uncharacterized protein</fullName>
    </submittedName>
</protein>
<evidence type="ECO:0000313" key="3">
    <source>
        <dbReference type="Proteomes" id="UP001501771"/>
    </source>
</evidence>
<name>A0ABP5LN55_9ACTN</name>
<proteinExistence type="predicted"/>
<evidence type="ECO:0000256" key="1">
    <source>
        <dbReference type="SAM" id="MobiDB-lite"/>
    </source>
</evidence>
<accession>A0ABP5LN55</accession>
<sequence>MQANRQMQSSLDQAALSAVGPLEPEAAWCLARRSTAARSNRRAAGRAKPSLNVPATAKGGGKTRAMGSAAFEVYPSRVRSFDHGTVVPSVAPCRPQMRVTLEGDEFRMEQY</sequence>
<dbReference type="EMBL" id="BAAAQR010000010">
    <property type="protein sequence ID" value="GAA2150306.1"/>
    <property type="molecule type" value="Genomic_DNA"/>
</dbReference>
<dbReference type="Proteomes" id="UP001501771">
    <property type="component" value="Unassembled WGS sequence"/>
</dbReference>
<comment type="caution">
    <text evidence="2">The sequence shown here is derived from an EMBL/GenBank/DDBJ whole genome shotgun (WGS) entry which is preliminary data.</text>
</comment>
<reference evidence="3" key="1">
    <citation type="journal article" date="2019" name="Int. J. Syst. Evol. Microbiol.">
        <title>The Global Catalogue of Microorganisms (GCM) 10K type strain sequencing project: providing services to taxonomists for standard genome sequencing and annotation.</title>
        <authorList>
            <consortium name="The Broad Institute Genomics Platform"/>
            <consortium name="The Broad Institute Genome Sequencing Center for Infectious Disease"/>
            <person name="Wu L."/>
            <person name="Ma J."/>
        </authorList>
    </citation>
    <scope>NUCLEOTIDE SEQUENCE [LARGE SCALE GENOMIC DNA]</scope>
    <source>
        <strain evidence="3">JCM 16022</strain>
    </source>
</reference>
<feature type="region of interest" description="Disordered" evidence="1">
    <location>
        <begin position="33"/>
        <end position="65"/>
    </location>
</feature>
<organism evidence="2 3">
    <name type="scientific">Nocardioides koreensis</name>
    <dbReference type="NCBI Taxonomy" id="433651"/>
    <lineage>
        <taxon>Bacteria</taxon>
        <taxon>Bacillati</taxon>
        <taxon>Actinomycetota</taxon>
        <taxon>Actinomycetes</taxon>
        <taxon>Propionibacteriales</taxon>
        <taxon>Nocardioidaceae</taxon>
        <taxon>Nocardioides</taxon>
    </lineage>
</organism>
<keyword evidence="3" id="KW-1185">Reference proteome</keyword>
<evidence type="ECO:0000313" key="2">
    <source>
        <dbReference type="EMBL" id="GAA2150306.1"/>
    </source>
</evidence>
<gene>
    <name evidence="2" type="ORF">GCM10009844_31090</name>
</gene>